<organism evidence="3">
    <name type="scientific">Echinostoma caproni</name>
    <dbReference type="NCBI Taxonomy" id="27848"/>
    <lineage>
        <taxon>Eukaryota</taxon>
        <taxon>Metazoa</taxon>
        <taxon>Spiralia</taxon>
        <taxon>Lophotrochozoa</taxon>
        <taxon>Platyhelminthes</taxon>
        <taxon>Trematoda</taxon>
        <taxon>Digenea</taxon>
        <taxon>Plagiorchiida</taxon>
        <taxon>Echinostomata</taxon>
        <taxon>Echinostomatoidea</taxon>
        <taxon>Echinostomatidae</taxon>
        <taxon>Echinostoma</taxon>
    </lineage>
</organism>
<sequence length="79" mass="8742">MLCSLAPLLSWLLPQTIEYRLFVPDLVGLAERLESAPTMDKLAPTMVVGHKYMRPHSGPGWGSQFPPHPQGVLSWVSCV</sequence>
<keyword evidence="2" id="KW-1185">Reference proteome</keyword>
<dbReference type="AlphaFoldDB" id="A0A183BCM6"/>
<dbReference type="EMBL" id="UZAN01066740">
    <property type="protein sequence ID" value="VDP94235.1"/>
    <property type="molecule type" value="Genomic_DNA"/>
</dbReference>
<accession>A0A183BCM6</accession>
<proteinExistence type="predicted"/>
<evidence type="ECO:0000313" key="2">
    <source>
        <dbReference type="Proteomes" id="UP000272942"/>
    </source>
</evidence>
<name>A0A183BCM6_9TREM</name>
<reference evidence="1 2" key="2">
    <citation type="submission" date="2018-11" db="EMBL/GenBank/DDBJ databases">
        <authorList>
            <consortium name="Pathogen Informatics"/>
        </authorList>
    </citation>
    <scope>NUCLEOTIDE SEQUENCE [LARGE SCALE GENOMIC DNA]</scope>
    <source>
        <strain evidence="1 2">Egypt</strain>
    </source>
</reference>
<gene>
    <name evidence="1" type="ORF">ECPE_LOCUS16961</name>
</gene>
<evidence type="ECO:0000313" key="1">
    <source>
        <dbReference type="EMBL" id="VDP94235.1"/>
    </source>
</evidence>
<evidence type="ECO:0000313" key="3">
    <source>
        <dbReference type="WBParaSite" id="ECPE_0001700401-mRNA-1"/>
    </source>
</evidence>
<protein>
    <submittedName>
        <fullName evidence="3">Secreted protein</fullName>
    </submittedName>
</protein>
<dbReference type="WBParaSite" id="ECPE_0001700401-mRNA-1">
    <property type="protein sequence ID" value="ECPE_0001700401-mRNA-1"/>
    <property type="gene ID" value="ECPE_0001700401"/>
</dbReference>
<dbReference type="Proteomes" id="UP000272942">
    <property type="component" value="Unassembled WGS sequence"/>
</dbReference>
<reference evidence="3" key="1">
    <citation type="submission" date="2016-06" db="UniProtKB">
        <authorList>
            <consortium name="WormBaseParasite"/>
        </authorList>
    </citation>
    <scope>IDENTIFICATION</scope>
</reference>